<gene>
    <name evidence="1" type="ORF">MPC4_10498</name>
</gene>
<dbReference type="AlphaFoldDB" id="A0A8B6M329"/>
<organism evidence="1 2">
    <name type="scientific">Methylocella tundrae</name>
    <dbReference type="NCBI Taxonomy" id="227605"/>
    <lineage>
        <taxon>Bacteria</taxon>
        <taxon>Pseudomonadati</taxon>
        <taxon>Pseudomonadota</taxon>
        <taxon>Alphaproteobacteria</taxon>
        <taxon>Hyphomicrobiales</taxon>
        <taxon>Beijerinckiaceae</taxon>
        <taxon>Methylocella</taxon>
    </lineage>
</organism>
<evidence type="ECO:0000313" key="1">
    <source>
        <dbReference type="EMBL" id="VTZ48542.1"/>
    </source>
</evidence>
<proteinExistence type="predicted"/>
<accession>A0A8B6M329</accession>
<name>A0A8B6M329_METTU</name>
<dbReference type="EMBL" id="CABFMQ020000001">
    <property type="protein sequence ID" value="VTZ48542.1"/>
    <property type="molecule type" value="Genomic_DNA"/>
</dbReference>
<protein>
    <submittedName>
        <fullName evidence="1">Uncharacterized protein</fullName>
    </submittedName>
</protein>
<evidence type="ECO:0000313" key="2">
    <source>
        <dbReference type="Proteomes" id="UP000485880"/>
    </source>
</evidence>
<reference evidence="1 2" key="1">
    <citation type="submission" date="2019-05" db="EMBL/GenBank/DDBJ databases">
        <authorList>
            <person name="Farhan Ul Haque M."/>
        </authorList>
    </citation>
    <scope>NUCLEOTIDE SEQUENCE [LARGE SCALE GENOMIC DNA]</scope>
    <source>
        <strain evidence="1">2</strain>
    </source>
</reference>
<sequence length="85" mass="9125">MPGLDPGIQPPAPGVWMAGSSPAMTIGRALATLVMPGLDPGTGMTRGGKAINLLNDEGRLCLHHVQQTRRRALHRRDERPLAPRL</sequence>
<comment type="caution">
    <text evidence="1">The sequence shown here is derived from an EMBL/GenBank/DDBJ whole genome shotgun (WGS) entry which is preliminary data.</text>
</comment>
<dbReference type="Proteomes" id="UP000485880">
    <property type="component" value="Unassembled WGS sequence"/>
</dbReference>
<keyword evidence="2" id="KW-1185">Reference proteome</keyword>